<dbReference type="Pfam" id="PF00106">
    <property type="entry name" value="adh_short"/>
    <property type="match status" value="1"/>
</dbReference>
<dbReference type="AlphaFoldDB" id="W5Y620"/>
<gene>
    <name evidence="2" type="ORF">B843_02660</name>
</gene>
<dbReference type="Gene3D" id="3.40.50.720">
    <property type="entry name" value="NAD(P)-binding Rossmann-like Domain"/>
    <property type="match status" value="1"/>
</dbReference>
<dbReference type="HOGENOM" id="CLU_010194_44_3_11"/>
<keyword evidence="1" id="KW-0560">Oxidoreductase</keyword>
<dbReference type="PANTHER" id="PTHR43157">
    <property type="entry name" value="PHOSPHATIDYLINOSITOL-GLYCAN BIOSYNTHESIS CLASS F PROTEIN-RELATED"/>
    <property type="match status" value="1"/>
</dbReference>
<dbReference type="InterPro" id="IPR002347">
    <property type="entry name" value="SDR_fam"/>
</dbReference>
<evidence type="ECO:0000256" key="1">
    <source>
        <dbReference type="ARBA" id="ARBA00023002"/>
    </source>
</evidence>
<dbReference type="RefSeq" id="WP_025251980.1">
    <property type="nucleotide sequence ID" value="NZ_CP004353.1"/>
</dbReference>
<organism evidence="2 3">
    <name type="scientific">Corynebacterium vitaeruminis DSM 20294</name>
    <dbReference type="NCBI Taxonomy" id="1224164"/>
    <lineage>
        <taxon>Bacteria</taxon>
        <taxon>Bacillati</taxon>
        <taxon>Actinomycetota</taxon>
        <taxon>Actinomycetes</taxon>
        <taxon>Mycobacteriales</taxon>
        <taxon>Corynebacteriaceae</taxon>
        <taxon>Corynebacterium</taxon>
    </lineage>
</organism>
<reference evidence="2 3" key="1">
    <citation type="submission" date="2013-02" db="EMBL/GenBank/DDBJ databases">
        <title>The complete genome sequence of Corynebacterium vitaeruminis DSM 20294.</title>
        <authorList>
            <person name="Ruckert C."/>
            <person name="Albersmeier A."/>
            <person name="Kalinowski J."/>
        </authorList>
    </citation>
    <scope>NUCLEOTIDE SEQUENCE [LARGE SCALE GENOMIC DNA]</scope>
    <source>
        <strain evidence="3">ATCC 10234</strain>
    </source>
</reference>
<dbReference type="SUPFAM" id="SSF51735">
    <property type="entry name" value="NAD(P)-binding Rossmann-fold domains"/>
    <property type="match status" value="1"/>
</dbReference>
<dbReference type="STRING" id="1224164.B843_02660"/>
<proteinExistence type="predicted"/>
<protein>
    <submittedName>
        <fullName evidence="2">Glucose/ribitol dehydrogenase</fullName>
    </submittedName>
</protein>
<accession>W5Y620</accession>
<dbReference type="InterPro" id="IPR036291">
    <property type="entry name" value="NAD(P)-bd_dom_sf"/>
</dbReference>
<evidence type="ECO:0000313" key="3">
    <source>
        <dbReference type="Proteomes" id="UP000019222"/>
    </source>
</evidence>
<sequence>MNTVLITGANSGLGFETARRLAAAGRPVILACRNHDRAEAALEKILDESPNAQVTTLALDTSSLKSVRAAVDSLSGVKLAGLINNAGISPLHDGKTPDGFELVFATNYLGHFLLTLLLLPQLTPTARIVNVTSDMHNPPGGITWPGVEHLAHPSKVDRRKYAYSKLANLYFTYALARRLKAQGSKITVNAFNPGMMQTNFAPATRTKEEVDEIKRRMPDRIGDLDTSADTLAEMMTKPSLSKRSGAYVDRDRGVARSSELSYDERNQEELWEASLRFTGMETLDE</sequence>
<dbReference type="EMBL" id="CP004353">
    <property type="protein sequence ID" value="AHI21923.1"/>
    <property type="molecule type" value="Genomic_DNA"/>
</dbReference>
<dbReference type="KEGG" id="cvt:B843_02660"/>
<dbReference type="eggNOG" id="COG1028">
    <property type="taxonomic scope" value="Bacteria"/>
</dbReference>
<evidence type="ECO:0000313" key="2">
    <source>
        <dbReference type="EMBL" id="AHI21923.1"/>
    </source>
</evidence>
<dbReference type="PATRIC" id="fig|1224164.3.peg.526"/>
<name>W5Y620_9CORY</name>
<dbReference type="Proteomes" id="UP000019222">
    <property type="component" value="Chromosome"/>
</dbReference>
<dbReference type="PRINTS" id="PR00081">
    <property type="entry name" value="GDHRDH"/>
</dbReference>
<keyword evidence="3" id="KW-1185">Reference proteome</keyword>
<dbReference type="PANTHER" id="PTHR43157:SF31">
    <property type="entry name" value="PHOSPHATIDYLINOSITOL-GLYCAN BIOSYNTHESIS CLASS F PROTEIN"/>
    <property type="match status" value="1"/>
</dbReference>
<dbReference type="GO" id="GO:0016491">
    <property type="term" value="F:oxidoreductase activity"/>
    <property type="evidence" value="ECO:0007669"/>
    <property type="project" value="UniProtKB-KW"/>
</dbReference>